<comment type="caution">
    <text evidence="2">The sequence shown here is derived from an EMBL/GenBank/DDBJ whole genome shotgun (WGS) entry which is preliminary data.</text>
</comment>
<dbReference type="EMBL" id="JACFXV010000038">
    <property type="protein sequence ID" value="MBA5776196.1"/>
    <property type="molecule type" value="Genomic_DNA"/>
</dbReference>
<accession>A0A839AAI1</accession>
<proteinExistence type="predicted"/>
<keyword evidence="3" id="KW-1185">Reference proteome</keyword>
<dbReference type="Pfam" id="PF00126">
    <property type="entry name" value="HTH_1"/>
    <property type="match status" value="1"/>
</dbReference>
<evidence type="ECO:0000313" key="3">
    <source>
        <dbReference type="Proteomes" id="UP000541109"/>
    </source>
</evidence>
<dbReference type="InterPro" id="IPR036388">
    <property type="entry name" value="WH-like_DNA-bd_sf"/>
</dbReference>
<dbReference type="InterPro" id="IPR000847">
    <property type="entry name" value="LysR_HTH_N"/>
</dbReference>
<sequence>MMRRENTDDLAAFLAAASGQGFTSAAVSLDAPQSALSQITSDLETRIGEDETGNSYVIVAAL</sequence>
<organism evidence="2 3">
    <name type="scientific">Stappia albiluteola</name>
    <dbReference type="NCBI Taxonomy" id="2758565"/>
    <lineage>
        <taxon>Bacteria</taxon>
        <taxon>Pseudomonadati</taxon>
        <taxon>Pseudomonadota</taxon>
        <taxon>Alphaproteobacteria</taxon>
        <taxon>Hyphomicrobiales</taxon>
        <taxon>Stappiaceae</taxon>
        <taxon>Stappia</taxon>
    </lineage>
</organism>
<dbReference type="GO" id="GO:0003700">
    <property type="term" value="F:DNA-binding transcription factor activity"/>
    <property type="evidence" value="ECO:0007669"/>
    <property type="project" value="InterPro"/>
</dbReference>
<evidence type="ECO:0000259" key="1">
    <source>
        <dbReference type="Pfam" id="PF00126"/>
    </source>
</evidence>
<dbReference type="Gene3D" id="1.10.10.10">
    <property type="entry name" value="Winged helix-like DNA-binding domain superfamily/Winged helix DNA-binding domain"/>
    <property type="match status" value="1"/>
</dbReference>
<dbReference type="AlphaFoldDB" id="A0A839AAI1"/>
<dbReference type="InterPro" id="IPR036390">
    <property type="entry name" value="WH_DNA-bd_sf"/>
</dbReference>
<dbReference type="SUPFAM" id="SSF46785">
    <property type="entry name" value="Winged helix' DNA-binding domain"/>
    <property type="match status" value="1"/>
</dbReference>
<evidence type="ECO:0000313" key="2">
    <source>
        <dbReference type="EMBL" id="MBA5776196.1"/>
    </source>
</evidence>
<protein>
    <recommendedName>
        <fullName evidence="1">HTH lysR-type domain-containing protein</fullName>
    </recommendedName>
</protein>
<feature type="domain" description="HTH lysR-type" evidence="1">
    <location>
        <begin position="8"/>
        <end position="49"/>
    </location>
</feature>
<gene>
    <name evidence="2" type="ORF">H2509_03555</name>
</gene>
<dbReference type="Proteomes" id="UP000541109">
    <property type="component" value="Unassembled WGS sequence"/>
</dbReference>
<name>A0A839AAI1_9HYPH</name>
<dbReference type="RefSeq" id="WP_182162370.1">
    <property type="nucleotide sequence ID" value="NZ_JACFXV010000038.1"/>
</dbReference>
<reference evidence="2 3" key="1">
    <citation type="submission" date="2020-07" db="EMBL/GenBank/DDBJ databases">
        <title>Stappia sp., F7233, whole genome shotgun sequencing project.</title>
        <authorList>
            <person name="Jiang S."/>
            <person name="Liu Z.W."/>
            <person name="Du Z.J."/>
        </authorList>
    </citation>
    <scope>NUCLEOTIDE SEQUENCE [LARGE SCALE GENOMIC DNA]</scope>
    <source>
        <strain evidence="2 3">F7233</strain>
    </source>
</reference>